<dbReference type="PROSITE" id="PS50977">
    <property type="entry name" value="HTH_TETR_2"/>
    <property type="match status" value="1"/>
</dbReference>
<feature type="domain" description="HTH tetR-type" evidence="6">
    <location>
        <begin position="13"/>
        <end position="73"/>
    </location>
</feature>
<evidence type="ECO:0000313" key="8">
    <source>
        <dbReference type="Proteomes" id="UP001214441"/>
    </source>
</evidence>
<dbReference type="InterPro" id="IPR009057">
    <property type="entry name" value="Homeodomain-like_sf"/>
</dbReference>
<name>A0ABT6ZQC7_9ACTN</name>
<evidence type="ECO:0000256" key="2">
    <source>
        <dbReference type="ARBA" id="ARBA00023015"/>
    </source>
</evidence>
<gene>
    <name evidence="7" type="ORF">NMN56_004625</name>
</gene>
<reference evidence="7 8" key="1">
    <citation type="submission" date="2023-05" db="EMBL/GenBank/DDBJ databases">
        <title>Streptantibioticus silvisoli sp. nov., acidotolerant actinomycetes 1 from pine litter.</title>
        <authorList>
            <person name="Swiecimska M."/>
            <person name="Golinska P."/>
            <person name="Sangal V."/>
            <person name="Wachnowicz B."/>
            <person name="Goodfellow M."/>
        </authorList>
    </citation>
    <scope>NUCLEOTIDE SEQUENCE [LARGE SCALE GENOMIC DNA]</scope>
    <source>
        <strain evidence="7 8">DSM 42109</strain>
    </source>
</reference>
<keyword evidence="1" id="KW-0678">Repressor</keyword>
<dbReference type="RefSeq" id="WP_274039081.1">
    <property type="nucleotide sequence ID" value="NZ_JANCPR020000004.1"/>
</dbReference>
<keyword evidence="3 5" id="KW-0238">DNA-binding</keyword>
<evidence type="ECO:0000256" key="3">
    <source>
        <dbReference type="ARBA" id="ARBA00023125"/>
    </source>
</evidence>
<keyword evidence="4" id="KW-0804">Transcription</keyword>
<evidence type="ECO:0000256" key="1">
    <source>
        <dbReference type="ARBA" id="ARBA00022491"/>
    </source>
</evidence>
<organism evidence="7 8">
    <name type="scientific">Streptomyces iconiensis</name>
    <dbReference type="NCBI Taxonomy" id="1384038"/>
    <lineage>
        <taxon>Bacteria</taxon>
        <taxon>Bacillati</taxon>
        <taxon>Actinomycetota</taxon>
        <taxon>Actinomycetes</taxon>
        <taxon>Kitasatosporales</taxon>
        <taxon>Streptomycetaceae</taxon>
        <taxon>Streptomyces</taxon>
    </lineage>
</organism>
<dbReference type="PANTHER" id="PTHR30055">
    <property type="entry name" value="HTH-TYPE TRANSCRIPTIONAL REGULATOR RUTR"/>
    <property type="match status" value="1"/>
</dbReference>
<dbReference type="InterPro" id="IPR039538">
    <property type="entry name" value="BetI_C"/>
</dbReference>
<dbReference type="InterPro" id="IPR001647">
    <property type="entry name" value="HTH_TetR"/>
</dbReference>
<sequence length="206" mass="22166">MGRRTRGVGAHHEERRQGIADAVLAVVAERGLHAISLPTVAAQAGVSVGRVQHYFPSKDELVAVAFDRANTLSSARIRDKVGQDLETAPPRTVLRTVLTELVPYNHATRTHLRVRQSFAALALADEAVATRLRAQYAQLHSTLARLIARDQEAGRAVAPDPHATAVRLVALAEGLAYYVLTDITPADTARALVLKALADVYGTEEG</sequence>
<dbReference type="EMBL" id="JANCPR020000004">
    <property type="protein sequence ID" value="MDJ1131251.1"/>
    <property type="molecule type" value="Genomic_DNA"/>
</dbReference>
<feature type="DNA-binding region" description="H-T-H motif" evidence="5">
    <location>
        <begin position="36"/>
        <end position="55"/>
    </location>
</feature>
<proteinExistence type="predicted"/>
<comment type="caution">
    <text evidence="7">The sequence shown here is derived from an EMBL/GenBank/DDBJ whole genome shotgun (WGS) entry which is preliminary data.</text>
</comment>
<dbReference type="SUPFAM" id="SSF48498">
    <property type="entry name" value="Tetracyclin repressor-like, C-terminal domain"/>
    <property type="match status" value="1"/>
</dbReference>
<dbReference type="SUPFAM" id="SSF46689">
    <property type="entry name" value="Homeodomain-like"/>
    <property type="match status" value="1"/>
</dbReference>
<keyword evidence="2" id="KW-0805">Transcription regulation</keyword>
<dbReference type="PANTHER" id="PTHR30055:SF228">
    <property type="entry name" value="TRANSCRIPTIONAL REGULATOR-RELATED"/>
    <property type="match status" value="1"/>
</dbReference>
<accession>A0ABT6ZQC7</accession>
<protein>
    <submittedName>
        <fullName evidence="7">TetR/AcrR family transcriptional regulator</fullName>
    </submittedName>
</protein>
<keyword evidence="8" id="KW-1185">Reference proteome</keyword>
<dbReference type="PRINTS" id="PR00455">
    <property type="entry name" value="HTHTETR"/>
</dbReference>
<dbReference type="Pfam" id="PF00440">
    <property type="entry name" value="TetR_N"/>
    <property type="match status" value="1"/>
</dbReference>
<evidence type="ECO:0000259" key="6">
    <source>
        <dbReference type="PROSITE" id="PS50977"/>
    </source>
</evidence>
<dbReference type="Gene3D" id="1.10.357.10">
    <property type="entry name" value="Tetracycline Repressor, domain 2"/>
    <property type="match status" value="1"/>
</dbReference>
<dbReference type="InterPro" id="IPR050109">
    <property type="entry name" value="HTH-type_TetR-like_transc_reg"/>
</dbReference>
<dbReference type="InterPro" id="IPR036271">
    <property type="entry name" value="Tet_transcr_reg_TetR-rel_C_sf"/>
</dbReference>
<evidence type="ECO:0000256" key="5">
    <source>
        <dbReference type="PROSITE-ProRule" id="PRU00335"/>
    </source>
</evidence>
<dbReference type="Proteomes" id="UP001214441">
    <property type="component" value="Unassembled WGS sequence"/>
</dbReference>
<evidence type="ECO:0000256" key="4">
    <source>
        <dbReference type="ARBA" id="ARBA00023163"/>
    </source>
</evidence>
<dbReference type="Pfam" id="PF13977">
    <property type="entry name" value="TetR_C_6"/>
    <property type="match status" value="1"/>
</dbReference>
<evidence type="ECO:0000313" key="7">
    <source>
        <dbReference type="EMBL" id="MDJ1131251.1"/>
    </source>
</evidence>